<dbReference type="Gene3D" id="3.30.450.60">
    <property type="match status" value="1"/>
</dbReference>
<dbReference type="PIRSF" id="PIRSF015588">
    <property type="entry name" value="AP_complex_sigma"/>
    <property type="match status" value="1"/>
</dbReference>
<dbReference type="EMBL" id="KV453848">
    <property type="protein sequence ID" value="ODV87177.1"/>
    <property type="molecule type" value="Genomic_DNA"/>
</dbReference>
<evidence type="ECO:0000313" key="8">
    <source>
        <dbReference type="EMBL" id="ODV87177.1"/>
    </source>
</evidence>
<dbReference type="InterPro" id="IPR016635">
    <property type="entry name" value="AP_complex_ssu"/>
</dbReference>
<dbReference type="GO" id="GO:0012505">
    <property type="term" value="C:endomembrane system"/>
    <property type="evidence" value="ECO:0007669"/>
    <property type="project" value="UniProtKB-SubCell"/>
</dbReference>
<dbReference type="AlphaFoldDB" id="A0A1E4T5Y9"/>
<keyword evidence="9" id="KW-1185">Reference proteome</keyword>
<comment type="similarity">
    <text evidence="2 6">Belongs to the adaptor complexes small subunit family.</text>
</comment>
<dbReference type="InterPro" id="IPR022775">
    <property type="entry name" value="AP_mu_sigma_su"/>
</dbReference>
<evidence type="ECO:0000313" key="9">
    <source>
        <dbReference type="Proteomes" id="UP000094801"/>
    </source>
</evidence>
<evidence type="ECO:0000256" key="6">
    <source>
        <dbReference type="PIRNR" id="PIRNR015588"/>
    </source>
</evidence>
<reference evidence="9" key="1">
    <citation type="submission" date="2016-04" db="EMBL/GenBank/DDBJ databases">
        <title>Comparative genomics of biotechnologically important yeasts.</title>
        <authorList>
            <consortium name="DOE Joint Genome Institute"/>
            <person name="Riley R."/>
            <person name="Haridas S."/>
            <person name="Wolfe K.H."/>
            <person name="Lopes M.R."/>
            <person name="Hittinger C.T."/>
            <person name="Goker M."/>
            <person name="Salamov A."/>
            <person name="Wisecaver J."/>
            <person name="Long T.M."/>
            <person name="Aerts A.L."/>
            <person name="Barry K."/>
            <person name="Choi C."/>
            <person name="Clum A."/>
            <person name="Coughlan A.Y."/>
            <person name="Deshpande S."/>
            <person name="Douglass A.P."/>
            <person name="Hanson S.J."/>
            <person name="Klenk H.-P."/>
            <person name="Labutti K."/>
            <person name="Lapidus A."/>
            <person name="Lindquist E."/>
            <person name="Lipzen A."/>
            <person name="Meier-Kolthoff J.P."/>
            <person name="Ohm R.A."/>
            <person name="Otillar R.P."/>
            <person name="Pangilinan J."/>
            <person name="Peng Y."/>
            <person name="Rokas A."/>
            <person name="Rosa C.A."/>
            <person name="Scheuner C."/>
            <person name="Sibirny A.A."/>
            <person name="Slot J.C."/>
            <person name="Stielow J.B."/>
            <person name="Sun H."/>
            <person name="Kurtzman C.P."/>
            <person name="Blackwell M."/>
            <person name="Grigoriev I.V."/>
            <person name="Jeffries T.W."/>
        </authorList>
    </citation>
    <scope>NUCLEOTIDE SEQUENCE [LARGE SCALE GENOMIC DNA]</scope>
    <source>
        <strain evidence="9">NRRL YB-2248</strain>
    </source>
</reference>
<dbReference type="GO" id="GO:0005737">
    <property type="term" value="C:cytoplasm"/>
    <property type="evidence" value="ECO:0007669"/>
    <property type="project" value="UniProtKB-ARBA"/>
</dbReference>
<sequence>MSIQFLIALNRQGKLRVSKWYNTITDIQKKIIIRKVHKLISSRDHQKQSNFVNFDNKKLVYRRYNGLFFIICIDSQDNELSYLEIIHLFVEILDSYFNNVCELDLIFNFFKIYYVLDELFLAGEFQETSKELILERLNYIDRLD</sequence>
<dbReference type="OrthoDB" id="371463at2759"/>
<protein>
    <recommendedName>
        <fullName evidence="6">AP complex subunit sigma</fullName>
    </recommendedName>
</protein>
<dbReference type="SUPFAM" id="SSF64356">
    <property type="entry name" value="SNARE-like"/>
    <property type="match status" value="1"/>
</dbReference>
<organism evidence="8 9">
    <name type="scientific">[Candida] arabinofermentans NRRL YB-2248</name>
    <dbReference type="NCBI Taxonomy" id="983967"/>
    <lineage>
        <taxon>Eukaryota</taxon>
        <taxon>Fungi</taxon>
        <taxon>Dikarya</taxon>
        <taxon>Ascomycota</taxon>
        <taxon>Saccharomycotina</taxon>
        <taxon>Pichiomycetes</taxon>
        <taxon>Pichiales</taxon>
        <taxon>Pichiaceae</taxon>
        <taxon>Ogataea</taxon>
        <taxon>Ogataea/Candida clade</taxon>
    </lineage>
</organism>
<proteinExistence type="inferred from homology"/>
<evidence type="ECO:0000256" key="1">
    <source>
        <dbReference type="ARBA" id="ARBA00004308"/>
    </source>
</evidence>
<evidence type="ECO:0000256" key="5">
    <source>
        <dbReference type="ARBA" id="ARBA00023136"/>
    </source>
</evidence>
<dbReference type="GO" id="GO:0006886">
    <property type="term" value="P:intracellular protein transport"/>
    <property type="evidence" value="ECO:0007669"/>
    <property type="project" value="UniProtKB-UniRule"/>
</dbReference>
<dbReference type="STRING" id="983967.A0A1E4T5Y9"/>
<evidence type="ECO:0000259" key="7">
    <source>
        <dbReference type="Pfam" id="PF01217"/>
    </source>
</evidence>
<comment type="subcellular location">
    <subcellularLocation>
        <location evidence="1">Endomembrane system</location>
    </subcellularLocation>
</comment>
<dbReference type="InterPro" id="IPR011012">
    <property type="entry name" value="Longin-like_dom_sf"/>
</dbReference>
<accession>A0A1E4T5Y9</accession>
<keyword evidence="5 6" id="KW-0472">Membrane</keyword>
<dbReference type="FunFam" id="3.30.450.60:FF:000010">
    <property type="entry name" value="AP complex subunit sigma"/>
    <property type="match status" value="1"/>
</dbReference>
<name>A0A1E4T5Y9_9ASCO</name>
<keyword evidence="4 6" id="KW-0653">Protein transport</keyword>
<keyword evidence="3 6" id="KW-0813">Transport</keyword>
<evidence type="ECO:0000256" key="3">
    <source>
        <dbReference type="ARBA" id="ARBA00022448"/>
    </source>
</evidence>
<dbReference type="Pfam" id="PF01217">
    <property type="entry name" value="Clat_adaptor_s"/>
    <property type="match status" value="1"/>
</dbReference>
<gene>
    <name evidence="8" type="ORF">CANARDRAFT_217020</name>
</gene>
<feature type="domain" description="AP complex mu/sigma subunit" evidence="7">
    <location>
        <begin position="3"/>
        <end position="143"/>
    </location>
</feature>
<dbReference type="Proteomes" id="UP000094801">
    <property type="component" value="Unassembled WGS sequence"/>
</dbReference>
<dbReference type="PANTHER" id="PTHR11753">
    <property type="entry name" value="ADAPTOR COMPLEXES SMALL SUBUNIT FAMILY"/>
    <property type="match status" value="1"/>
</dbReference>
<evidence type="ECO:0000256" key="4">
    <source>
        <dbReference type="ARBA" id="ARBA00022927"/>
    </source>
</evidence>
<evidence type="ECO:0000256" key="2">
    <source>
        <dbReference type="ARBA" id="ARBA00006972"/>
    </source>
</evidence>